<dbReference type="PANTHER" id="PTHR10361">
    <property type="entry name" value="SODIUM-BILE ACID COTRANSPORTER"/>
    <property type="match status" value="1"/>
</dbReference>
<dbReference type="EMBL" id="JAGIKX010000013">
    <property type="protein sequence ID" value="MBP2257748.1"/>
    <property type="molecule type" value="Genomic_DNA"/>
</dbReference>
<dbReference type="InterPro" id="IPR038770">
    <property type="entry name" value="Na+/solute_symporter_sf"/>
</dbReference>
<evidence type="ECO:0000256" key="3">
    <source>
        <dbReference type="ARBA" id="ARBA00022989"/>
    </source>
</evidence>
<dbReference type="InterPro" id="IPR004710">
    <property type="entry name" value="Bilac:Na_transpt"/>
</dbReference>
<dbReference type="RefSeq" id="WP_226371135.1">
    <property type="nucleotide sequence ID" value="NZ_JAGIKX010000013.1"/>
</dbReference>
<keyword evidence="3 5" id="KW-1133">Transmembrane helix</keyword>
<protein>
    <submittedName>
        <fullName evidence="6">BASS family bile acid:Na+ symporter</fullName>
    </submittedName>
</protein>
<reference evidence="6 7" key="1">
    <citation type="submission" date="2021-03" db="EMBL/GenBank/DDBJ databases">
        <title>Genomic Encyclopedia of Type Strains, Phase IV (KMG-IV): sequencing the most valuable type-strain genomes for metagenomic binning, comparative biology and taxonomic classification.</title>
        <authorList>
            <person name="Goeker M."/>
        </authorList>
    </citation>
    <scope>NUCLEOTIDE SEQUENCE [LARGE SCALE GENOMIC DNA]</scope>
    <source>
        <strain evidence="6 7">DSM 25790</strain>
    </source>
</reference>
<feature type="transmembrane region" description="Helical" evidence="5">
    <location>
        <begin position="217"/>
        <end position="241"/>
    </location>
</feature>
<evidence type="ECO:0000313" key="7">
    <source>
        <dbReference type="Proteomes" id="UP001519294"/>
    </source>
</evidence>
<evidence type="ECO:0000256" key="5">
    <source>
        <dbReference type="SAM" id="Phobius"/>
    </source>
</evidence>
<feature type="transmembrane region" description="Helical" evidence="5">
    <location>
        <begin position="163"/>
        <end position="181"/>
    </location>
</feature>
<organism evidence="6 7">
    <name type="scientific">Virgibacillus alimentarius</name>
    <dbReference type="NCBI Taxonomy" id="698769"/>
    <lineage>
        <taxon>Bacteria</taxon>
        <taxon>Bacillati</taxon>
        <taxon>Bacillota</taxon>
        <taxon>Bacilli</taxon>
        <taxon>Bacillales</taxon>
        <taxon>Bacillaceae</taxon>
        <taxon>Virgibacillus</taxon>
    </lineage>
</organism>
<proteinExistence type="predicted"/>
<name>A0ABS4S8C7_9BACI</name>
<sequence>MRLNDHISKFLPLYIALGAVIAYMVPGPFAVFEGSTDFLLGFVIFLAGLSMAMEDLAILKKSFFIISTGLFLKWTLTVALSVVLAVVFFSNLPEIADGLILTGSVPSGTAATLYTFLAGGNASLIVAMGILDVFISPVLTPAIMDFFASGSVVVSFFQLAKKMFFIVILPIVLGMAARHLFQNAIHKITEYRRFASSFTIVFIVVTVVASVSSQMKLGAGLLVGLTIAVFVQVLLPMLAGYKIALLAGIKRESAIAILFEVGLCNSALAAILALEFFGVTAAIPAVINMIINLSLGAYFSNYLGRESELLLKREESS</sequence>
<evidence type="ECO:0000256" key="1">
    <source>
        <dbReference type="ARBA" id="ARBA00004141"/>
    </source>
</evidence>
<comment type="caution">
    <text evidence="6">The sequence shown here is derived from an EMBL/GenBank/DDBJ whole genome shotgun (WGS) entry which is preliminary data.</text>
</comment>
<keyword evidence="2 5" id="KW-0812">Transmembrane</keyword>
<evidence type="ECO:0000256" key="2">
    <source>
        <dbReference type="ARBA" id="ARBA00022692"/>
    </source>
</evidence>
<feature type="transmembrane region" description="Helical" evidence="5">
    <location>
        <begin position="253"/>
        <end position="274"/>
    </location>
</feature>
<feature type="transmembrane region" description="Helical" evidence="5">
    <location>
        <begin position="12"/>
        <end position="32"/>
    </location>
</feature>
<gene>
    <name evidence="6" type="ORF">J2Z81_001702</name>
</gene>
<dbReference type="Gene3D" id="1.20.1530.20">
    <property type="match status" value="1"/>
</dbReference>
<dbReference type="Proteomes" id="UP001519294">
    <property type="component" value="Unassembled WGS sequence"/>
</dbReference>
<dbReference type="Pfam" id="PF01758">
    <property type="entry name" value="SBF"/>
    <property type="match status" value="1"/>
</dbReference>
<keyword evidence="7" id="KW-1185">Reference proteome</keyword>
<feature type="transmembrane region" description="Helical" evidence="5">
    <location>
        <begin position="193"/>
        <end position="211"/>
    </location>
</feature>
<feature type="transmembrane region" description="Helical" evidence="5">
    <location>
        <begin position="280"/>
        <end position="303"/>
    </location>
</feature>
<feature type="transmembrane region" description="Helical" evidence="5">
    <location>
        <begin position="71"/>
        <end position="91"/>
    </location>
</feature>
<dbReference type="InterPro" id="IPR002657">
    <property type="entry name" value="BilAc:Na_symport/Acr3"/>
</dbReference>
<feature type="transmembrane region" description="Helical" evidence="5">
    <location>
        <begin position="38"/>
        <end position="59"/>
    </location>
</feature>
<accession>A0ABS4S8C7</accession>
<evidence type="ECO:0000256" key="4">
    <source>
        <dbReference type="ARBA" id="ARBA00023136"/>
    </source>
</evidence>
<comment type="subcellular location">
    <subcellularLocation>
        <location evidence="1">Membrane</location>
        <topology evidence="1">Multi-pass membrane protein</topology>
    </subcellularLocation>
</comment>
<evidence type="ECO:0000313" key="6">
    <source>
        <dbReference type="EMBL" id="MBP2257748.1"/>
    </source>
</evidence>
<keyword evidence="4 5" id="KW-0472">Membrane</keyword>
<dbReference type="PANTHER" id="PTHR10361:SF28">
    <property type="entry name" value="P3 PROTEIN-RELATED"/>
    <property type="match status" value="1"/>
</dbReference>